<dbReference type="PROSITE" id="PS50931">
    <property type="entry name" value="HTH_LYSR"/>
    <property type="match status" value="1"/>
</dbReference>
<dbReference type="InterPro" id="IPR005119">
    <property type="entry name" value="LysR_subst-bd"/>
</dbReference>
<feature type="domain" description="HTH lysR-type" evidence="5">
    <location>
        <begin position="1"/>
        <end position="58"/>
    </location>
</feature>
<evidence type="ECO:0000313" key="6">
    <source>
        <dbReference type="EMBL" id="THF57723.1"/>
    </source>
</evidence>
<keyword evidence="2" id="KW-0805">Transcription regulation</keyword>
<evidence type="ECO:0000256" key="4">
    <source>
        <dbReference type="ARBA" id="ARBA00023163"/>
    </source>
</evidence>
<dbReference type="Pfam" id="PF00126">
    <property type="entry name" value="HTH_1"/>
    <property type="match status" value="1"/>
</dbReference>
<dbReference type="Pfam" id="PF03466">
    <property type="entry name" value="LysR_substrate"/>
    <property type="match status" value="1"/>
</dbReference>
<comment type="similarity">
    <text evidence="1">Belongs to the LysR transcriptional regulatory family.</text>
</comment>
<dbReference type="PANTHER" id="PTHR30346">
    <property type="entry name" value="TRANSCRIPTIONAL DUAL REGULATOR HCAR-RELATED"/>
    <property type="match status" value="1"/>
</dbReference>
<sequence>MDVRFLESFIEVAACGSMAEAARRLNLTPAAVAQQLRTIERELGHSLVARAGRTVRPTASGLAVLEKARQLVDDARALRVIAANDQPAGELRLGSTASGLTGFLPGVLTSLRRDYPRIELFVRPGSSADLHQEVSSGGIDAAVIVKPPFPISKEVDWLTLYEEPLVLIVPEAMEVASAEAVITATPFIRYDRNQWGGQVVDRYLRQNRLKVREWLELDALDSIAALVDRGLGVAVVPDWLPPWPEGLRLRKIPLAGAARRTIGMLSNRSSSRIAAIRAFVAACAGIAPASGNP</sequence>
<dbReference type="InterPro" id="IPR036390">
    <property type="entry name" value="WH_DNA-bd_sf"/>
</dbReference>
<name>A0ABY2Q7J1_9HYPH</name>
<dbReference type="EMBL" id="SSNY01000004">
    <property type="protein sequence ID" value="THF57723.1"/>
    <property type="molecule type" value="Genomic_DNA"/>
</dbReference>
<evidence type="ECO:0000256" key="1">
    <source>
        <dbReference type="ARBA" id="ARBA00009437"/>
    </source>
</evidence>
<comment type="caution">
    <text evidence="6">The sequence shown here is derived from an EMBL/GenBank/DDBJ whole genome shotgun (WGS) entry which is preliminary data.</text>
</comment>
<dbReference type="SUPFAM" id="SSF46785">
    <property type="entry name" value="Winged helix' DNA-binding domain"/>
    <property type="match status" value="1"/>
</dbReference>
<dbReference type="PANTHER" id="PTHR30346:SF28">
    <property type="entry name" value="HTH-TYPE TRANSCRIPTIONAL REGULATOR CYNR"/>
    <property type="match status" value="1"/>
</dbReference>
<gene>
    <name evidence="6" type="ORF">E6C48_08200</name>
</gene>
<evidence type="ECO:0000259" key="5">
    <source>
        <dbReference type="PROSITE" id="PS50931"/>
    </source>
</evidence>
<dbReference type="CDD" id="cd08427">
    <property type="entry name" value="PBP2_LTTR_like_2"/>
    <property type="match status" value="1"/>
</dbReference>
<accession>A0ABY2Q7J1</accession>
<dbReference type="Proteomes" id="UP000306441">
    <property type="component" value="Unassembled WGS sequence"/>
</dbReference>
<dbReference type="Gene3D" id="3.40.190.290">
    <property type="match status" value="1"/>
</dbReference>
<dbReference type="SUPFAM" id="SSF53850">
    <property type="entry name" value="Periplasmic binding protein-like II"/>
    <property type="match status" value="1"/>
</dbReference>
<protein>
    <submittedName>
        <fullName evidence="6">LysR family transcriptional regulator</fullName>
    </submittedName>
</protein>
<keyword evidence="7" id="KW-1185">Reference proteome</keyword>
<reference evidence="6 7" key="1">
    <citation type="submission" date="2019-04" db="EMBL/GenBank/DDBJ databases">
        <title>Mesorhizobium composti sp. nov., isolated from compost.</title>
        <authorList>
            <person name="Lin S.-Y."/>
            <person name="Hameed A."/>
            <person name="Hsieh Y.-T."/>
            <person name="Young C.-C."/>
        </authorList>
    </citation>
    <scope>NUCLEOTIDE SEQUENCE [LARGE SCALE GENOMIC DNA]</scope>
    <source>
        <strain evidence="6 7">CC-YTH430</strain>
    </source>
</reference>
<evidence type="ECO:0000256" key="3">
    <source>
        <dbReference type="ARBA" id="ARBA00023125"/>
    </source>
</evidence>
<keyword evidence="4" id="KW-0804">Transcription</keyword>
<evidence type="ECO:0000256" key="2">
    <source>
        <dbReference type="ARBA" id="ARBA00023015"/>
    </source>
</evidence>
<dbReference type="InterPro" id="IPR000847">
    <property type="entry name" value="LysR_HTH_N"/>
</dbReference>
<keyword evidence="3" id="KW-0238">DNA-binding</keyword>
<proteinExistence type="inferred from homology"/>
<evidence type="ECO:0000313" key="7">
    <source>
        <dbReference type="Proteomes" id="UP000306441"/>
    </source>
</evidence>
<dbReference type="InterPro" id="IPR036388">
    <property type="entry name" value="WH-like_DNA-bd_sf"/>
</dbReference>
<organism evidence="6 7">
    <name type="scientific">Ollibium composti</name>
    <dbReference type="NCBI Taxonomy" id="2675109"/>
    <lineage>
        <taxon>Bacteria</taxon>
        <taxon>Pseudomonadati</taxon>
        <taxon>Pseudomonadota</taxon>
        <taxon>Alphaproteobacteria</taxon>
        <taxon>Hyphomicrobiales</taxon>
        <taxon>Phyllobacteriaceae</taxon>
        <taxon>Ollibium</taxon>
    </lineage>
</organism>
<dbReference type="RefSeq" id="WP_136355975.1">
    <property type="nucleotide sequence ID" value="NZ_SSNY01000004.1"/>
</dbReference>
<dbReference type="Gene3D" id="1.10.10.10">
    <property type="entry name" value="Winged helix-like DNA-binding domain superfamily/Winged helix DNA-binding domain"/>
    <property type="match status" value="1"/>
</dbReference>